<organism evidence="1 2">
    <name type="scientific">Candidatus Pullilachnospira stercoravium</name>
    <dbReference type="NCBI Taxonomy" id="2840913"/>
    <lineage>
        <taxon>Bacteria</taxon>
        <taxon>Bacillati</taxon>
        <taxon>Bacillota</taxon>
        <taxon>Clostridia</taxon>
        <taxon>Lachnospirales</taxon>
        <taxon>Lachnospiraceae</taxon>
        <taxon>Lachnospiraceae incertae sedis</taxon>
        <taxon>Candidatus Pullilachnospira</taxon>
    </lineage>
</organism>
<dbReference type="EC" id="2.1.1.-" evidence="1"/>
<accession>A0A9D1NU34</accession>
<dbReference type="EMBL" id="DVON01000058">
    <property type="protein sequence ID" value="HIV12099.1"/>
    <property type="molecule type" value="Genomic_DNA"/>
</dbReference>
<name>A0A9D1NU34_9FIRM</name>
<keyword evidence="1" id="KW-0282">Flagellum</keyword>
<keyword evidence="1" id="KW-0489">Methyltransferase</keyword>
<dbReference type="NCBIfam" id="NF038110">
    <property type="entry name" value="Lys_methyl_FliB"/>
    <property type="match status" value="1"/>
</dbReference>
<reference evidence="1" key="1">
    <citation type="submission" date="2020-10" db="EMBL/GenBank/DDBJ databases">
        <authorList>
            <person name="Gilroy R."/>
        </authorList>
    </citation>
    <scope>NUCLEOTIDE SEQUENCE</scope>
    <source>
        <strain evidence="1">ChiBcec2-4451</strain>
    </source>
</reference>
<dbReference type="AlphaFoldDB" id="A0A9D1NU34"/>
<keyword evidence="1" id="KW-0808">Transferase</keyword>
<keyword evidence="1" id="KW-0969">Cilium</keyword>
<comment type="caution">
    <text evidence="1">The sequence shown here is derived from an EMBL/GenBank/DDBJ whole genome shotgun (WGS) entry which is preliminary data.</text>
</comment>
<keyword evidence="1" id="KW-0966">Cell projection</keyword>
<dbReference type="Proteomes" id="UP000886723">
    <property type="component" value="Unassembled WGS sequence"/>
</dbReference>
<proteinExistence type="predicted"/>
<evidence type="ECO:0000313" key="2">
    <source>
        <dbReference type="Proteomes" id="UP000886723"/>
    </source>
</evidence>
<dbReference type="GO" id="GO:0032259">
    <property type="term" value="P:methylation"/>
    <property type="evidence" value="ECO:0007669"/>
    <property type="project" value="UniProtKB-KW"/>
</dbReference>
<dbReference type="GO" id="GO:0008168">
    <property type="term" value="F:methyltransferase activity"/>
    <property type="evidence" value="ECO:0007669"/>
    <property type="project" value="UniProtKB-KW"/>
</dbReference>
<protein>
    <submittedName>
        <fullName evidence="1">Flagellin lysine-N-methylase</fullName>
        <ecNumber evidence="1">2.1.1.-</ecNumber>
    </submittedName>
</protein>
<evidence type="ECO:0000313" key="1">
    <source>
        <dbReference type="EMBL" id="HIV12099.1"/>
    </source>
</evidence>
<sequence>MQYTIPHYYKKFSCTAGACPDTCCAGWQIQIDDTTLRKYRKMKGPLGARLLNEIDWKEKCFRRYNGRCAFLNEENLCDLYLEGGESRAFCRTCRMYPRHVEEFEGLREISLSLSCPEAARIILNLEEPVRFLHGENPRRRETYRDFDYLLFTKLMDARAVIFHILQNRKQPLPLRMFLLLALSHDLQQRIDRGRLFETDALLEKYDSRRAWNWFSKKLFQLMNSRTEKESSQIRQRILSDIFAILESLEPLRDGWKLFLRECKKLLLSEAAAREDGASAFRRHFTDEMTEQLMAYFLFTYFCGAVYSENADGKMRFSFVCTLLIRQLSLARYLENPGNFSRDTAVETAWRFAREIEHSDPNKYELERALGNERRFPLEDLLCLLPVS</sequence>
<reference evidence="1" key="2">
    <citation type="journal article" date="2021" name="PeerJ">
        <title>Extensive microbial diversity within the chicken gut microbiome revealed by metagenomics and culture.</title>
        <authorList>
            <person name="Gilroy R."/>
            <person name="Ravi A."/>
            <person name="Getino M."/>
            <person name="Pursley I."/>
            <person name="Horton D.L."/>
            <person name="Alikhan N.F."/>
            <person name="Baker D."/>
            <person name="Gharbi K."/>
            <person name="Hall N."/>
            <person name="Watson M."/>
            <person name="Adriaenssens E.M."/>
            <person name="Foster-Nyarko E."/>
            <person name="Jarju S."/>
            <person name="Secka A."/>
            <person name="Antonio M."/>
            <person name="Oren A."/>
            <person name="Chaudhuri R.R."/>
            <person name="La Ragione R."/>
            <person name="Hildebrand F."/>
            <person name="Pallen M.J."/>
        </authorList>
    </citation>
    <scope>NUCLEOTIDE SEQUENCE</scope>
    <source>
        <strain evidence="1">ChiBcec2-4451</strain>
    </source>
</reference>
<gene>
    <name evidence="1" type="primary">fliB</name>
    <name evidence="1" type="ORF">IAA63_03030</name>
</gene>